<evidence type="ECO:0000256" key="6">
    <source>
        <dbReference type="RuleBase" id="RU364057"/>
    </source>
</evidence>
<dbReference type="Proteomes" id="UP000007264">
    <property type="component" value="Unassembled WGS sequence"/>
</dbReference>
<evidence type="ECO:0000256" key="4">
    <source>
        <dbReference type="ARBA" id="ARBA00022801"/>
    </source>
</evidence>
<keyword evidence="2 6" id="KW-0645">Protease</keyword>
<evidence type="ECO:0000256" key="2">
    <source>
        <dbReference type="ARBA" id="ARBA00022670"/>
    </source>
</evidence>
<organism evidence="7 8">
    <name type="scientific">Coccomyxa subellipsoidea (strain C-169)</name>
    <name type="common">Green microalga</name>
    <dbReference type="NCBI Taxonomy" id="574566"/>
    <lineage>
        <taxon>Eukaryota</taxon>
        <taxon>Viridiplantae</taxon>
        <taxon>Chlorophyta</taxon>
        <taxon>core chlorophytes</taxon>
        <taxon>Trebouxiophyceae</taxon>
        <taxon>Trebouxiophyceae incertae sedis</taxon>
        <taxon>Coccomyxaceae</taxon>
        <taxon>Coccomyxa</taxon>
        <taxon>Coccomyxa subellipsoidea</taxon>
    </lineage>
</organism>
<dbReference type="AlphaFoldDB" id="I0Z5I3"/>
<dbReference type="EC" id="3.4.24.-" evidence="6"/>
<keyword evidence="3 6" id="KW-0479">Metal-binding</keyword>
<evidence type="ECO:0000256" key="3">
    <source>
        <dbReference type="ARBA" id="ARBA00022723"/>
    </source>
</evidence>
<name>I0Z5I3_COCSC</name>
<dbReference type="STRING" id="574566.I0Z5I3"/>
<dbReference type="KEGG" id="csl:COCSUDRAFT_27505"/>
<evidence type="ECO:0000313" key="7">
    <source>
        <dbReference type="EMBL" id="EIE25902.1"/>
    </source>
</evidence>
<dbReference type="GO" id="GO:0034982">
    <property type="term" value="P:mitochondrial protein processing"/>
    <property type="evidence" value="ECO:0007669"/>
    <property type="project" value="TreeGrafter"/>
</dbReference>
<keyword evidence="8" id="KW-1185">Reference proteome</keyword>
<keyword evidence="4 6" id="KW-0378">Hydrolase</keyword>
<dbReference type="Pfam" id="PF09768">
    <property type="entry name" value="Peptidase_M76"/>
    <property type="match status" value="1"/>
</dbReference>
<dbReference type="GO" id="GO:0033615">
    <property type="term" value="P:mitochondrial proton-transporting ATP synthase complex assembly"/>
    <property type="evidence" value="ECO:0007669"/>
    <property type="project" value="TreeGrafter"/>
</dbReference>
<dbReference type="GeneID" id="17043906"/>
<dbReference type="eggNOG" id="KOG3314">
    <property type="taxonomic scope" value="Eukaryota"/>
</dbReference>
<comment type="caution">
    <text evidence="7">The sequence shown here is derived from an EMBL/GenBank/DDBJ whole genome shotgun (WGS) entry which is preliminary data.</text>
</comment>
<dbReference type="InterPro" id="IPR019165">
    <property type="entry name" value="Peptidase_M76_ATP23"/>
</dbReference>
<accession>I0Z5I3</accession>
<protein>
    <recommendedName>
        <fullName evidence="6">Mitochondrial inner membrane protease ATP23</fullName>
        <ecNumber evidence="6">3.4.24.-</ecNumber>
    </recommendedName>
</protein>
<dbReference type="RefSeq" id="XP_005650446.1">
    <property type="nucleotide sequence ID" value="XM_005650389.1"/>
</dbReference>
<sequence>MSEGASDDVNVHNSGKRTEECRRMVDHALTRNPVVKFMVEKLEEAGCPVGERFFSLESCSEEVGGGFRVPDGVIVCSNHLSAQEEVSHVLTHELIHAYDHCRGADLDWTNCEHHACSEVRAASLSGDCHFKQELLRGNTGFRGQHQRCVRRRAELSVGMNDYCKGPGCAKRAVDNVFDRCFADTAPFDRIP</sequence>
<evidence type="ECO:0000256" key="5">
    <source>
        <dbReference type="ARBA" id="ARBA00023049"/>
    </source>
</evidence>
<dbReference type="EMBL" id="AGSI01000003">
    <property type="protein sequence ID" value="EIE25902.1"/>
    <property type="molecule type" value="Genomic_DNA"/>
</dbReference>
<reference evidence="7 8" key="1">
    <citation type="journal article" date="2012" name="Genome Biol.">
        <title>The genome of the polar eukaryotic microalga coccomyxa subellipsoidea reveals traits of cold adaptation.</title>
        <authorList>
            <person name="Blanc G."/>
            <person name="Agarkova I."/>
            <person name="Grimwood J."/>
            <person name="Kuo A."/>
            <person name="Brueggeman A."/>
            <person name="Dunigan D."/>
            <person name="Gurnon J."/>
            <person name="Ladunga I."/>
            <person name="Lindquist E."/>
            <person name="Lucas S."/>
            <person name="Pangilinan J."/>
            <person name="Proschold T."/>
            <person name="Salamov A."/>
            <person name="Schmutz J."/>
            <person name="Weeks D."/>
            <person name="Yamada T."/>
            <person name="Claverie J.M."/>
            <person name="Grigoriev I."/>
            <person name="Van Etten J."/>
            <person name="Lomsadze A."/>
            <person name="Borodovsky M."/>
        </authorList>
    </citation>
    <scope>NUCLEOTIDE SEQUENCE [LARGE SCALE GENOMIC DNA]</scope>
    <source>
        <strain evidence="7 8">C-169</strain>
    </source>
</reference>
<dbReference type="PANTHER" id="PTHR21711:SF0">
    <property type="entry name" value="MITOCHONDRIAL INNER MEMBRANE PROTEASE ATP23 HOMOLOG"/>
    <property type="match status" value="1"/>
</dbReference>
<comment type="similarity">
    <text evidence="1 6">Belongs to the peptidase M76 family.</text>
</comment>
<dbReference type="GO" id="GO:0004222">
    <property type="term" value="F:metalloendopeptidase activity"/>
    <property type="evidence" value="ECO:0007669"/>
    <property type="project" value="InterPro"/>
</dbReference>
<dbReference type="PANTHER" id="PTHR21711">
    <property type="entry name" value="MITOCHONDRIAL INNER MEMBRANE PROTEASE"/>
    <property type="match status" value="1"/>
</dbReference>
<evidence type="ECO:0000313" key="8">
    <source>
        <dbReference type="Proteomes" id="UP000007264"/>
    </source>
</evidence>
<dbReference type="GO" id="GO:0046872">
    <property type="term" value="F:metal ion binding"/>
    <property type="evidence" value="ECO:0007669"/>
    <property type="project" value="UniProtKB-KW"/>
</dbReference>
<proteinExistence type="inferred from homology"/>
<dbReference type="OrthoDB" id="285308at2759"/>
<keyword evidence="5 6" id="KW-0482">Metalloprotease</keyword>
<evidence type="ECO:0000256" key="1">
    <source>
        <dbReference type="ARBA" id="ARBA00009915"/>
    </source>
</evidence>
<gene>
    <name evidence="7" type="ORF">COCSUDRAFT_27505</name>
</gene>
<dbReference type="GO" id="GO:0005739">
    <property type="term" value="C:mitochondrion"/>
    <property type="evidence" value="ECO:0007669"/>
    <property type="project" value="GOC"/>
</dbReference>